<dbReference type="PANTHER" id="PTHR43584">
    <property type="entry name" value="NUCLEOTIDYL TRANSFERASE"/>
    <property type="match status" value="1"/>
</dbReference>
<comment type="similarity">
    <text evidence="1 17">In the C-terminal section; belongs to the transferase hexapeptide repeat family.</text>
</comment>
<accession>A0ABS2MD84</accession>
<feature type="region of interest" description="Pyrophosphorylase" evidence="17">
    <location>
        <begin position="1"/>
        <end position="238"/>
    </location>
</feature>
<name>A0ABS2MD84_9ACTN</name>
<feature type="binding site" evidence="17">
    <location>
        <position position="81"/>
    </location>
    <ligand>
        <name>UDP-N-acetyl-alpha-D-glucosamine</name>
        <dbReference type="ChEBI" id="CHEBI:57705"/>
    </ligand>
</feature>
<dbReference type="HAMAP" id="MF_01631">
    <property type="entry name" value="GlmU"/>
    <property type="match status" value="1"/>
</dbReference>
<dbReference type="InterPro" id="IPR025877">
    <property type="entry name" value="MobA-like_NTP_Trfase"/>
</dbReference>
<evidence type="ECO:0000256" key="15">
    <source>
        <dbReference type="ARBA" id="ARBA00048493"/>
    </source>
</evidence>
<evidence type="ECO:0000256" key="2">
    <source>
        <dbReference type="ARBA" id="ARBA00007947"/>
    </source>
</evidence>
<comment type="cofactor">
    <cofactor evidence="17">
        <name>Mg(2+)</name>
        <dbReference type="ChEBI" id="CHEBI:18420"/>
    </cofactor>
    <text evidence="17">Binds 1 Mg(2+) ion per subunit.</text>
</comment>
<dbReference type="Proteomes" id="UP000732378">
    <property type="component" value="Unassembled WGS sequence"/>
</dbReference>
<keyword evidence="6 17" id="KW-0479">Metal-binding</keyword>
<feature type="binding site" evidence="17">
    <location>
        <position position="163"/>
    </location>
    <ligand>
        <name>UDP-N-acetyl-alpha-D-glucosamine</name>
        <dbReference type="ChEBI" id="CHEBI:57705"/>
    </ligand>
</feature>
<keyword evidence="9 17" id="KW-0133">Cell shape</keyword>
<feature type="binding site" evidence="17">
    <location>
        <position position="388"/>
    </location>
    <ligand>
        <name>acetyl-CoA</name>
        <dbReference type="ChEBI" id="CHEBI:57288"/>
    </ligand>
</feature>
<evidence type="ECO:0000256" key="16">
    <source>
        <dbReference type="ARBA" id="ARBA00049628"/>
    </source>
</evidence>
<feature type="region of interest" description="Disordered" evidence="18">
    <location>
        <begin position="459"/>
        <end position="488"/>
    </location>
</feature>
<feature type="binding site" evidence="17">
    <location>
        <position position="236"/>
    </location>
    <ligand>
        <name>UDP-N-acetyl-alpha-D-glucosamine</name>
        <dbReference type="ChEBI" id="CHEBI:57705"/>
    </ligand>
</feature>
<dbReference type="RefSeq" id="WP_307823037.1">
    <property type="nucleotide sequence ID" value="NZ_JACDTV010000001.1"/>
</dbReference>
<keyword evidence="10 17" id="KW-0573">Peptidoglycan synthesis</keyword>
<evidence type="ECO:0000256" key="4">
    <source>
        <dbReference type="ARBA" id="ARBA00022679"/>
    </source>
</evidence>
<proteinExistence type="inferred from homology"/>
<comment type="caution">
    <text evidence="20">The sequence shown here is derived from an EMBL/GenBank/DDBJ whole genome shotgun (WGS) entry which is preliminary data.</text>
</comment>
<sequence>MADPVLHDLTVIVLAAGGGTRMRSKTAKVLHPIGGRSMVGHVLVAVHGCAPRRVVAVIGHQRDQVGAHIAELAPEALLAVQEEQAGTGHAVRVGVEAADAREGTVLVAYGDTPLLTAESLRAFVAEHEAAQRAVSVLSGVVDDPFGYGRVVRDEDGEVVAIVEQKDASTDQREIREINSGIMAFDAAFLHEALPRLGNDNANGEYYLTDLLGLAREAGLTVGAHPIDDVRQTEGANDRAQLAELGRELNTRIVERWMREGVTVMDPATTWIDADVVLAPDVVLLPGTQLLGATVVGEDAVIGPDSTLKDCEIGAGARVVRVHGELAVVGEQADVGPFSYLRPGTRLGERGKIGGFVETKNAVISAGAKVPHLSYVGDAEIGEGANIGAGTIFANYDGVAKHRTTVGRHARTGSNNTFVAPVTIGDGASTGGGTVVRGDVPAGALALSAGPMRVIERWAQQRRAGTAQAEAAARAEGSGEGSGGAPGSA</sequence>
<feature type="compositionally biased region" description="Gly residues" evidence="18">
    <location>
        <begin position="477"/>
        <end position="488"/>
    </location>
</feature>
<evidence type="ECO:0000256" key="5">
    <source>
        <dbReference type="ARBA" id="ARBA00022695"/>
    </source>
</evidence>
<reference evidence="20 21" key="1">
    <citation type="submission" date="2021-01" db="EMBL/GenBank/DDBJ databases">
        <title>Sequencing the genomes of 1000 actinobacteria strains.</title>
        <authorList>
            <person name="Klenk H.-P."/>
        </authorList>
    </citation>
    <scope>NUCLEOTIDE SEQUENCE [LARGE SCALE GENOMIC DNA]</scope>
    <source>
        <strain evidence="20 21">DSM 18239</strain>
    </source>
</reference>
<evidence type="ECO:0000256" key="11">
    <source>
        <dbReference type="ARBA" id="ARBA00023268"/>
    </source>
</evidence>
<feature type="binding site" evidence="17">
    <location>
        <begin position="109"/>
        <end position="111"/>
    </location>
    <ligand>
        <name>UDP-N-acetyl-alpha-D-glucosamine</name>
        <dbReference type="ChEBI" id="CHEBI:57705"/>
    </ligand>
</feature>
<protein>
    <recommendedName>
        <fullName evidence="17">Bifunctional protein GlmU</fullName>
    </recommendedName>
    <domain>
        <recommendedName>
            <fullName evidence="17">UDP-N-acetylglucosamine pyrophosphorylase</fullName>
            <ecNumber evidence="17">2.7.7.23</ecNumber>
        </recommendedName>
        <alternativeName>
            <fullName evidence="17">N-acetylglucosamine-1-phosphate uridyltransferase</fullName>
        </alternativeName>
    </domain>
    <domain>
        <recommendedName>
            <fullName evidence="17">Glucosamine-1-phosphate N-acetyltransferase</fullName>
            <ecNumber evidence="17">2.3.1.157</ecNumber>
        </recommendedName>
    </domain>
</protein>
<dbReference type="Gene3D" id="3.90.550.10">
    <property type="entry name" value="Spore Coat Polysaccharide Biosynthesis Protein SpsA, Chain A"/>
    <property type="match status" value="1"/>
</dbReference>
<comment type="pathway">
    <text evidence="17">Bacterial outer membrane biogenesis; LPS lipid A biosynthesis.</text>
</comment>
<evidence type="ECO:0000256" key="14">
    <source>
        <dbReference type="ARBA" id="ARBA00048247"/>
    </source>
</evidence>
<dbReference type="CDD" id="cd02540">
    <property type="entry name" value="GT2_GlmU_N_bac"/>
    <property type="match status" value="1"/>
</dbReference>
<gene>
    <name evidence="17" type="primary">glmU</name>
    <name evidence="20" type="ORF">JOE61_002971</name>
</gene>
<evidence type="ECO:0000256" key="12">
    <source>
        <dbReference type="ARBA" id="ARBA00023315"/>
    </source>
</evidence>
<comment type="subcellular location">
    <subcellularLocation>
        <location evidence="17">Cytoplasm</location>
    </subcellularLocation>
</comment>
<keyword evidence="8 17" id="KW-0460">Magnesium</keyword>
<keyword evidence="7 17" id="KW-0677">Repeat</keyword>
<feature type="binding site" evidence="17">
    <location>
        <position position="359"/>
    </location>
    <ligand>
        <name>UDP-N-acetyl-alpha-D-glucosamine</name>
        <dbReference type="ChEBI" id="CHEBI:57705"/>
    </ligand>
</feature>
<evidence type="ECO:0000256" key="17">
    <source>
        <dbReference type="HAMAP-Rule" id="MF_01631"/>
    </source>
</evidence>
<evidence type="ECO:0000256" key="10">
    <source>
        <dbReference type="ARBA" id="ARBA00022984"/>
    </source>
</evidence>
<keyword evidence="4 17" id="KW-0808">Transferase</keyword>
<feature type="binding site" evidence="17">
    <location>
        <position position="431"/>
    </location>
    <ligand>
        <name>acetyl-CoA</name>
        <dbReference type="ChEBI" id="CHEBI:57288"/>
    </ligand>
</feature>
<feature type="binding site" evidence="17">
    <location>
        <position position="341"/>
    </location>
    <ligand>
        <name>UDP-N-acetyl-alpha-D-glucosamine</name>
        <dbReference type="ChEBI" id="CHEBI:57705"/>
    </ligand>
</feature>
<feature type="binding site" evidence="17">
    <location>
        <position position="236"/>
    </location>
    <ligand>
        <name>Mg(2+)</name>
        <dbReference type="ChEBI" id="CHEBI:18420"/>
    </ligand>
</feature>
<dbReference type="InterPro" id="IPR011004">
    <property type="entry name" value="Trimer_LpxA-like_sf"/>
</dbReference>
<keyword evidence="3 17" id="KW-0963">Cytoplasm</keyword>
<evidence type="ECO:0000313" key="20">
    <source>
        <dbReference type="EMBL" id="MBM7509157.1"/>
    </source>
</evidence>
<evidence type="ECO:0000256" key="13">
    <source>
        <dbReference type="ARBA" id="ARBA00023316"/>
    </source>
</evidence>
<feature type="binding site" evidence="17">
    <location>
        <position position="385"/>
    </location>
    <ligand>
        <name>UDP-N-acetyl-alpha-D-glucosamine</name>
        <dbReference type="ChEBI" id="CHEBI:57705"/>
    </ligand>
</feature>
<feature type="region of interest" description="Linker" evidence="17">
    <location>
        <begin position="239"/>
        <end position="259"/>
    </location>
</feature>
<keyword evidence="12 17" id="KW-0012">Acyltransferase</keyword>
<feature type="region of interest" description="N-acetyltransferase" evidence="17">
    <location>
        <begin position="260"/>
        <end position="488"/>
    </location>
</feature>
<evidence type="ECO:0000313" key="21">
    <source>
        <dbReference type="Proteomes" id="UP000732378"/>
    </source>
</evidence>
<feature type="binding site" evidence="17">
    <location>
        <begin position="86"/>
        <end position="87"/>
    </location>
    <ligand>
        <name>UDP-N-acetyl-alpha-D-glucosamine</name>
        <dbReference type="ChEBI" id="CHEBI:57705"/>
    </ligand>
</feature>
<evidence type="ECO:0000256" key="7">
    <source>
        <dbReference type="ARBA" id="ARBA00022737"/>
    </source>
</evidence>
<evidence type="ECO:0000256" key="1">
    <source>
        <dbReference type="ARBA" id="ARBA00007707"/>
    </source>
</evidence>
<comment type="catalytic activity">
    <reaction evidence="15 17">
        <text>N-acetyl-alpha-D-glucosamine 1-phosphate + UTP + H(+) = UDP-N-acetyl-alpha-D-glucosamine + diphosphate</text>
        <dbReference type="Rhea" id="RHEA:13509"/>
        <dbReference type="ChEBI" id="CHEBI:15378"/>
        <dbReference type="ChEBI" id="CHEBI:33019"/>
        <dbReference type="ChEBI" id="CHEBI:46398"/>
        <dbReference type="ChEBI" id="CHEBI:57705"/>
        <dbReference type="ChEBI" id="CHEBI:57776"/>
        <dbReference type="EC" id="2.7.7.23"/>
    </reaction>
</comment>
<feature type="binding site" evidence="17">
    <location>
        <begin position="394"/>
        <end position="395"/>
    </location>
    <ligand>
        <name>acetyl-CoA</name>
        <dbReference type="ChEBI" id="CHEBI:57288"/>
    </ligand>
</feature>
<dbReference type="PANTHER" id="PTHR43584:SF3">
    <property type="entry name" value="BIFUNCTIONAL PROTEIN GLMU"/>
    <property type="match status" value="1"/>
</dbReference>
<dbReference type="GO" id="GO:0003977">
    <property type="term" value="F:UDP-N-acetylglucosamine diphosphorylase activity"/>
    <property type="evidence" value="ECO:0007669"/>
    <property type="project" value="UniProtKB-EC"/>
</dbReference>
<feature type="binding site" evidence="17">
    <location>
        <begin position="14"/>
        <end position="17"/>
    </location>
    <ligand>
        <name>UDP-N-acetyl-alpha-D-glucosamine</name>
        <dbReference type="ChEBI" id="CHEBI:57705"/>
    </ligand>
</feature>
<comment type="pathway">
    <text evidence="17">Nucleotide-sugar biosynthesis; UDP-N-acetyl-alpha-D-glucosamine biosynthesis; N-acetyl-alpha-D-glucosamine 1-phosphate from alpha-D-glucosamine 6-phosphate (route II): step 2/2.</text>
</comment>
<comment type="pathway">
    <text evidence="17">Nucleotide-sugar biosynthesis; UDP-N-acetyl-alpha-D-glucosamine biosynthesis; UDP-N-acetyl-alpha-D-glucosamine from N-acetyl-alpha-D-glucosamine 1-phosphate: step 1/1.</text>
</comment>
<dbReference type="CDD" id="cd03353">
    <property type="entry name" value="LbH_GlmU_C"/>
    <property type="match status" value="1"/>
</dbReference>
<keyword evidence="21" id="KW-1185">Reference proteome</keyword>
<comment type="similarity">
    <text evidence="2 17">In the N-terminal section; belongs to the N-acetylglucosamine-1-phosphate uridyltransferase family.</text>
</comment>
<evidence type="ECO:0000256" key="6">
    <source>
        <dbReference type="ARBA" id="ARBA00022723"/>
    </source>
</evidence>
<dbReference type="InterPro" id="IPR050065">
    <property type="entry name" value="GlmU-like"/>
</dbReference>
<feature type="binding site" evidence="17">
    <location>
        <position position="148"/>
    </location>
    <ligand>
        <name>UDP-N-acetyl-alpha-D-glucosamine</name>
        <dbReference type="ChEBI" id="CHEBI:57705"/>
    </ligand>
</feature>
<comment type="caution">
    <text evidence="17">Lacks conserved residue(s) required for the propagation of feature annotation.</text>
</comment>
<evidence type="ECO:0000259" key="19">
    <source>
        <dbReference type="Pfam" id="PF12804"/>
    </source>
</evidence>
<feature type="active site" description="Proton acceptor" evidence="17">
    <location>
        <position position="371"/>
    </location>
</feature>
<comment type="catalytic activity">
    <reaction evidence="14 17">
        <text>alpha-D-glucosamine 1-phosphate + acetyl-CoA = N-acetyl-alpha-D-glucosamine 1-phosphate + CoA + H(+)</text>
        <dbReference type="Rhea" id="RHEA:13725"/>
        <dbReference type="ChEBI" id="CHEBI:15378"/>
        <dbReference type="ChEBI" id="CHEBI:57287"/>
        <dbReference type="ChEBI" id="CHEBI:57288"/>
        <dbReference type="ChEBI" id="CHEBI:57776"/>
        <dbReference type="ChEBI" id="CHEBI:58516"/>
        <dbReference type="EC" id="2.3.1.157"/>
    </reaction>
</comment>
<keyword evidence="5 17" id="KW-0548">Nucleotidyltransferase</keyword>
<feature type="binding site" evidence="17">
    <location>
        <position position="413"/>
    </location>
    <ligand>
        <name>acetyl-CoA</name>
        <dbReference type="ChEBI" id="CHEBI:57288"/>
    </ligand>
</feature>
<evidence type="ECO:0000256" key="18">
    <source>
        <dbReference type="SAM" id="MobiDB-lite"/>
    </source>
</evidence>
<feature type="binding site" evidence="17">
    <location>
        <position position="178"/>
    </location>
    <ligand>
        <name>UDP-N-acetyl-alpha-D-glucosamine</name>
        <dbReference type="ChEBI" id="CHEBI:57705"/>
    </ligand>
</feature>
<feature type="binding site" evidence="17">
    <location>
        <position position="28"/>
    </location>
    <ligand>
        <name>UDP-N-acetyl-alpha-D-glucosamine</name>
        <dbReference type="ChEBI" id="CHEBI:57705"/>
    </ligand>
</feature>
<feature type="compositionally biased region" description="Low complexity" evidence="18">
    <location>
        <begin position="460"/>
        <end position="475"/>
    </location>
</feature>
<dbReference type="SUPFAM" id="SSF53448">
    <property type="entry name" value="Nucleotide-diphospho-sugar transferases"/>
    <property type="match status" value="1"/>
</dbReference>
<dbReference type="EMBL" id="JAFBBZ010000001">
    <property type="protein sequence ID" value="MBM7509157.1"/>
    <property type="molecule type" value="Genomic_DNA"/>
</dbReference>
<comment type="subunit">
    <text evidence="17">Homotrimer.</text>
</comment>
<dbReference type="NCBIfam" id="NF010932">
    <property type="entry name" value="PRK14352.1"/>
    <property type="match status" value="1"/>
</dbReference>
<comment type="function">
    <text evidence="16 17">Catalyzes the last two sequential reactions in the de novo biosynthetic pathway for UDP-N-acetylglucosamine (UDP-GlcNAc). The C-terminal domain catalyzes the transfer of acetyl group from acetyl coenzyme A to glucosamine-1-phosphate (GlcN-1-P) to produce N-acetylglucosamine-1-phosphate (GlcNAc-1-P), which is converted into UDP-GlcNAc by the transfer of uridine 5-monophosphate (from uridine 5-triphosphate), a reaction catalyzed by the N-terminal domain.</text>
</comment>
<feature type="binding site" evidence="17">
    <location>
        <position position="111"/>
    </location>
    <ligand>
        <name>Mg(2+)</name>
        <dbReference type="ChEBI" id="CHEBI:18420"/>
    </ligand>
</feature>
<feature type="binding site" evidence="17">
    <location>
        <position position="374"/>
    </location>
    <ligand>
        <name>UDP-N-acetyl-alpha-D-glucosamine</name>
        <dbReference type="ChEBI" id="CHEBI:57705"/>
    </ligand>
</feature>
<dbReference type="InterPro" id="IPR029044">
    <property type="entry name" value="Nucleotide-diphossugar_trans"/>
</dbReference>
<dbReference type="Gene3D" id="2.160.10.10">
    <property type="entry name" value="Hexapeptide repeat proteins"/>
    <property type="match status" value="1"/>
</dbReference>
<evidence type="ECO:0000256" key="9">
    <source>
        <dbReference type="ARBA" id="ARBA00022960"/>
    </source>
</evidence>
<keyword evidence="11 17" id="KW-0511">Multifunctional enzyme</keyword>
<dbReference type="EC" id="2.7.7.23" evidence="17"/>
<dbReference type="GO" id="GO:0019134">
    <property type="term" value="F:glucosamine-1-phosphate N-acetyltransferase activity"/>
    <property type="evidence" value="ECO:0007669"/>
    <property type="project" value="UniProtKB-EC"/>
</dbReference>
<dbReference type="SUPFAM" id="SSF51161">
    <property type="entry name" value="Trimeric LpxA-like enzymes"/>
    <property type="match status" value="1"/>
</dbReference>
<dbReference type="EC" id="2.3.1.157" evidence="17"/>
<dbReference type="NCBIfam" id="TIGR01173">
    <property type="entry name" value="glmU"/>
    <property type="match status" value="1"/>
</dbReference>
<dbReference type="InterPro" id="IPR005882">
    <property type="entry name" value="Bifunctional_GlmU"/>
</dbReference>
<dbReference type="Pfam" id="PF12804">
    <property type="entry name" value="NTP_transf_3"/>
    <property type="match status" value="1"/>
</dbReference>
<evidence type="ECO:0000256" key="8">
    <source>
        <dbReference type="ARBA" id="ARBA00022842"/>
    </source>
</evidence>
<dbReference type="InterPro" id="IPR038009">
    <property type="entry name" value="GlmU_C_LbH"/>
</dbReference>
<keyword evidence="13 17" id="KW-0961">Cell wall biogenesis/degradation</keyword>
<feature type="domain" description="MobA-like NTP transferase" evidence="19">
    <location>
        <begin position="11"/>
        <end position="149"/>
    </location>
</feature>
<evidence type="ECO:0000256" key="3">
    <source>
        <dbReference type="ARBA" id="ARBA00022490"/>
    </source>
</evidence>
<organism evidence="20 21">
    <name type="scientific">Nocardioides salarius</name>
    <dbReference type="NCBI Taxonomy" id="374513"/>
    <lineage>
        <taxon>Bacteria</taxon>
        <taxon>Bacillati</taxon>
        <taxon>Actinomycetota</taxon>
        <taxon>Actinomycetes</taxon>
        <taxon>Propionibacteriales</taxon>
        <taxon>Nocardioidaceae</taxon>
        <taxon>Nocardioides</taxon>
    </lineage>
</organism>